<feature type="transmembrane region" description="Helical" evidence="7">
    <location>
        <begin position="199"/>
        <end position="217"/>
    </location>
</feature>
<dbReference type="RefSeq" id="WP_124869487.1">
    <property type="nucleotide sequence ID" value="NZ_CP034183.1"/>
</dbReference>
<feature type="transmembrane region" description="Helical" evidence="7">
    <location>
        <begin position="46"/>
        <end position="72"/>
    </location>
</feature>
<evidence type="ECO:0000313" key="9">
    <source>
        <dbReference type="EMBL" id="AZI42593.1"/>
    </source>
</evidence>
<feature type="transmembrane region" description="Helical" evidence="7">
    <location>
        <begin position="79"/>
        <end position="101"/>
    </location>
</feature>
<evidence type="ECO:0000256" key="6">
    <source>
        <dbReference type="ARBA" id="ARBA00023136"/>
    </source>
</evidence>
<dbReference type="Pfam" id="PF07690">
    <property type="entry name" value="MFS_1"/>
    <property type="match status" value="1"/>
</dbReference>
<evidence type="ECO:0000259" key="8">
    <source>
        <dbReference type="PROSITE" id="PS50850"/>
    </source>
</evidence>
<keyword evidence="10" id="KW-1185">Reference proteome</keyword>
<dbReference type="InterPro" id="IPR020846">
    <property type="entry name" value="MFS_dom"/>
</dbReference>
<dbReference type="Gene3D" id="1.20.1250.20">
    <property type="entry name" value="MFS general substrate transporter like domains"/>
    <property type="match status" value="1"/>
</dbReference>
<dbReference type="GO" id="GO:0016020">
    <property type="term" value="C:membrane"/>
    <property type="evidence" value="ECO:0007669"/>
    <property type="project" value="TreeGrafter"/>
</dbReference>
<dbReference type="InterPro" id="IPR011701">
    <property type="entry name" value="MFS"/>
</dbReference>
<feature type="transmembrane region" description="Helical" evidence="7">
    <location>
        <begin position="343"/>
        <end position="362"/>
    </location>
</feature>
<protein>
    <submittedName>
        <fullName evidence="9">MFS transporter</fullName>
    </submittedName>
</protein>
<comment type="subcellular location">
    <subcellularLocation>
        <location evidence="1">Endomembrane system</location>
        <topology evidence="1">Multi-pass membrane protein</topology>
    </subcellularLocation>
</comment>
<evidence type="ECO:0000256" key="1">
    <source>
        <dbReference type="ARBA" id="ARBA00004127"/>
    </source>
</evidence>
<dbReference type="OrthoDB" id="62126at2"/>
<keyword evidence="3" id="KW-0813">Transport</keyword>
<dbReference type="InterPro" id="IPR051788">
    <property type="entry name" value="MFS_Transporter"/>
</dbReference>
<keyword evidence="4 7" id="KW-0812">Transmembrane</keyword>
<evidence type="ECO:0000256" key="4">
    <source>
        <dbReference type="ARBA" id="ARBA00022692"/>
    </source>
</evidence>
<evidence type="ECO:0000256" key="5">
    <source>
        <dbReference type="ARBA" id="ARBA00022989"/>
    </source>
</evidence>
<reference evidence="9 10" key="1">
    <citation type="submission" date="2018-11" db="EMBL/GenBank/DDBJ databases">
        <title>Deinococcus shelandsis sp. nov., isolated from South Shetland Islands soil of Antarctica.</title>
        <authorList>
            <person name="Tian J."/>
        </authorList>
    </citation>
    <scope>NUCLEOTIDE SEQUENCE [LARGE SCALE GENOMIC DNA]</scope>
    <source>
        <strain evidence="9 10">S14-83T</strain>
    </source>
</reference>
<feature type="transmembrane region" description="Helical" evidence="7">
    <location>
        <begin position="316"/>
        <end position="337"/>
    </location>
</feature>
<dbReference type="InterPro" id="IPR036259">
    <property type="entry name" value="MFS_trans_sf"/>
</dbReference>
<dbReference type="GO" id="GO:0022857">
    <property type="term" value="F:transmembrane transporter activity"/>
    <property type="evidence" value="ECO:0007669"/>
    <property type="project" value="InterPro"/>
</dbReference>
<organism evidence="9 10">
    <name type="scientific">Deinococcus psychrotolerans</name>
    <dbReference type="NCBI Taxonomy" id="2489213"/>
    <lineage>
        <taxon>Bacteria</taxon>
        <taxon>Thermotogati</taxon>
        <taxon>Deinococcota</taxon>
        <taxon>Deinococci</taxon>
        <taxon>Deinococcales</taxon>
        <taxon>Deinococcaceae</taxon>
        <taxon>Deinococcus</taxon>
    </lineage>
</organism>
<evidence type="ECO:0000256" key="3">
    <source>
        <dbReference type="ARBA" id="ARBA00022448"/>
    </source>
</evidence>
<dbReference type="GO" id="GO:0012505">
    <property type="term" value="C:endomembrane system"/>
    <property type="evidence" value="ECO:0007669"/>
    <property type="project" value="UniProtKB-SubCell"/>
</dbReference>
<feature type="domain" description="Major facilitator superfamily (MFS) profile" evidence="8">
    <location>
        <begin position="14"/>
        <end position="370"/>
    </location>
</feature>
<dbReference type="PROSITE" id="PS50850">
    <property type="entry name" value="MFS"/>
    <property type="match status" value="1"/>
</dbReference>
<gene>
    <name evidence="9" type="ORF">EHF33_07420</name>
</gene>
<dbReference type="EMBL" id="CP034183">
    <property type="protein sequence ID" value="AZI42593.1"/>
    <property type="molecule type" value="Genomic_DNA"/>
</dbReference>
<name>A0A3G8YCE3_9DEIO</name>
<comment type="similarity">
    <text evidence="2">Belongs to the major facilitator superfamily.</text>
</comment>
<evidence type="ECO:0000313" key="10">
    <source>
        <dbReference type="Proteomes" id="UP000276417"/>
    </source>
</evidence>
<dbReference type="PANTHER" id="PTHR23514">
    <property type="entry name" value="BYPASS OF STOP CODON PROTEIN 6"/>
    <property type="match status" value="1"/>
</dbReference>
<feature type="transmembrane region" description="Helical" evidence="7">
    <location>
        <begin position="107"/>
        <end position="129"/>
    </location>
</feature>
<feature type="transmembrane region" description="Helical" evidence="7">
    <location>
        <begin position="262"/>
        <end position="279"/>
    </location>
</feature>
<feature type="transmembrane region" description="Helical" evidence="7">
    <location>
        <begin position="136"/>
        <end position="156"/>
    </location>
</feature>
<dbReference type="AlphaFoldDB" id="A0A3G8YCE3"/>
<keyword evidence="6 7" id="KW-0472">Membrane</keyword>
<feature type="transmembrane region" description="Helical" evidence="7">
    <location>
        <begin position="237"/>
        <end position="255"/>
    </location>
</feature>
<proteinExistence type="inferred from homology"/>
<dbReference type="PANTHER" id="PTHR23514:SF3">
    <property type="entry name" value="BYPASS OF STOP CODON PROTEIN 6"/>
    <property type="match status" value="1"/>
</dbReference>
<accession>A0A3G8YCE3</accession>
<evidence type="ECO:0000256" key="2">
    <source>
        <dbReference type="ARBA" id="ARBA00008335"/>
    </source>
</evidence>
<keyword evidence="5 7" id="KW-1133">Transmembrane helix</keyword>
<feature type="transmembrane region" description="Helical" evidence="7">
    <location>
        <begin position="162"/>
        <end position="179"/>
    </location>
</feature>
<dbReference type="KEGG" id="dph:EHF33_07420"/>
<evidence type="ECO:0000256" key="7">
    <source>
        <dbReference type="SAM" id="Phobius"/>
    </source>
</evidence>
<sequence>MSLTPTKTKRDPALFGVGFAAFLLLGLIQAAYGPAFSDFEQRFGVTTAAVAGVSSAHFLGSALGPLVLGALLTRLPLRAAVMIGSALFALGLLGLSLAPIWPLMLLAALLTGLGFGFLSGGFNSAFATLGAGPASLINAMFGIGSVAAPLLALGFGAYPGPFMLLALLALGLTFALRSVRSWPAQPAELALSKVSPRRVGLFGLLFFSYVGIEAGLGSWATTHLAAIGNPHPEAVTSLFWLALTAGRLGFAAFAARLPFFRVVLVCAALALLGGLLITVPTLAVAGYLVVGLGISPIFSTLLTWFTSLNPVRAAPLMLTAGSLGGAVFSALIGVLVARFGVQAVPLTVVADALLLGALVLWVRREVGGKR</sequence>
<dbReference type="Proteomes" id="UP000276417">
    <property type="component" value="Chromosome 1"/>
</dbReference>
<dbReference type="SUPFAM" id="SSF103473">
    <property type="entry name" value="MFS general substrate transporter"/>
    <property type="match status" value="1"/>
</dbReference>
<feature type="transmembrane region" description="Helical" evidence="7">
    <location>
        <begin position="285"/>
        <end position="304"/>
    </location>
</feature>